<reference evidence="2 3" key="1">
    <citation type="submission" date="2020-08" db="EMBL/GenBank/DDBJ databases">
        <title>Bridging the membrane lipid divide: bacteria of the FCB group superphylum have the potential to synthesize archaeal ether lipids.</title>
        <authorList>
            <person name="Villanueva L."/>
            <person name="Von Meijenfeldt F.A.B."/>
            <person name="Westbye A.B."/>
            <person name="Yadav S."/>
            <person name="Hopmans E.C."/>
            <person name="Dutilh B.E."/>
            <person name="Sinninghe Damste J.S."/>
        </authorList>
    </citation>
    <scope>NUCLEOTIDE SEQUENCE [LARGE SCALE GENOMIC DNA]</scope>
    <source>
        <strain evidence="2">NIOZ-UU17</strain>
    </source>
</reference>
<protein>
    <submittedName>
        <fullName evidence="2">Class I SAM-dependent methyltransferase</fullName>
    </submittedName>
</protein>
<keyword evidence="2" id="KW-0489">Methyltransferase</keyword>
<accession>A0A8J6P1Z5</accession>
<dbReference type="InterPro" id="IPR029063">
    <property type="entry name" value="SAM-dependent_MTases_sf"/>
</dbReference>
<dbReference type="AlphaFoldDB" id="A0A8J6P1Z5"/>
<evidence type="ECO:0000313" key="3">
    <source>
        <dbReference type="Proteomes" id="UP000605201"/>
    </source>
</evidence>
<evidence type="ECO:0000259" key="1">
    <source>
        <dbReference type="Pfam" id="PF08241"/>
    </source>
</evidence>
<dbReference type="Gene3D" id="3.40.50.150">
    <property type="entry name" value="Vaccinia Virus protein VP39"/>
    <property type="match status" value="1"/>
</dbReference>
<dbReference type="Proteomes" id="UP000605201">
    <property type="component" value="Unassembled WGS sequence"/>
</dbReference>
<dbReference type="GO" id="GO:0032259">
    <property type="term" value="P:methylation"/>
    <property type="evidence" value="ECO:0007669"/>
    <property type="project" value="UniProtKB-KW"/>
</dbReference>
<dbReference type="Pfam" id="PF08241">
    <property type="entry name" value="Methyltransf_11"/>
    <property type="match status" value="1"/>
</dbReference>
<dbReference type="EMBL" id="JACNIG010000421">
    <property type="protein sequence ID" value="MBC8434349.1"/>
    <property type="molecule type" value="Genomic_DNA"/>
</dbReference>
<name>A0A8J6P1Z5_9BACT</name>
<keyword evidence="2" id="KW-0808">Transferase</keyword>
<evidence type="ECO:0000313" key="2">
    <source>
        <dbReference type="EMBL" id="MBC8434349.1"/>
    </source>
</evidence>
<feature type="domain" description="Methyltransferase type 11" evidence="1">
    <location>
        <begin position="40"/>
        <end position="119"/>
    </location>
</feature>
<gene>
    <name evidence="2" type="ORF">H8D96_20770</name>
</gene>
<sequence>MKPQVAPDHYINPSYDSKERFISYWHQINEVISLNPKEVLEIGIGNGFVHNYFKKKGVKIKTLDIDKGLNPDVVGSVLGVPFFDETFDVVACYELLEHLPYSNFRESLKEIHRVSRKHVILSLPDVTTIYRINIELPRIRPIKKLIPHPFHRPAQHAFNGEHYWEIGKTSYPLERIELDIRQRGLNIIKTYRVFEFYYHRFFVLEKA</sequence>
<proteinExistence type="predicted"/>
<dbReference type="SUPFAM" id="SSF53335">
    <property type="entry name" value="S-adenosyl-L-methionine-dependent methyltransferases"/>
    <property type="match status" value="1"/>
</dbReference>
<comment type="caution">
    <text evidence="2">The sequence shown here is derived from an EMBL/GenBank/DDBJ whole genome shotgun (WGS) entry which is preliminary data.</text>
</comment>
<dbReference type="InterPro" id="IPR013216">
    <property type="entry name" value="Methyltransf_11"/>
</dbReference>
<dbReference type="GO" id="GO:0008757">
    <property type="term" value="F:S-adenosylmethionine-dependent methyltransferase activity"/>
    <property type="evidence" value="ECO:0007669"/>
    <property type="project" value="InterPro"/>
</dbReference>
<organism evidence="2 3">
    <name type="scientific">Candidatus Desulfatibia vada</name>
    <dbReference type="NCBI Taxonomy" id="2841696"/>
    <lineage>
        <taxon>Bacteria</taxon>
        <taxon>Pseudomonadati</taxon>
        <taxon>Thermodesulfobacteriota</taxon>
        <taxon>Desulfobacteria</taxon>
        <taxon>Desulfobacterales</taxon>
        <taxon>Desulfobacterales incertae sedis</taxon>
        <taxon>Candidatus Desulfatibia</taxon>
    </lineage>
</organism>